<feature type="transmembrane region" description="Helical" evidence="1">
    <location>
        <begin position="61"/>
        <end position="82"/>
    </location>
</feature>
<comment type="caution">
    <text evidence="3">The sequence shown here is derived from an EMBL/GenBank/DDBJ whole genome shotgun (WGS) entry which is preliminary data.</text>
</comment>
<sequence>MDTLSLLWDGILTSVTPTNIGLLALGVLMGMVVGAVPGIGPSAGIAILLPITMDLDPVAGIIMLAAVYYGAMYGGTITSVLVNVPGDAGSVVATFDGHPLAKLGRAGPALVMAAAGSFVAGTVGTVLIVLTAPPLSALASRLGPAEIFLIIITGLLTIVVVLGRRKLLGLISVLAGFAIGTVGVDLGGQQRYTFGLPDLTGGIDLVIVVIGVFGVGEMLHSLYRGDHVGPVEHIRFTIRSRSFWPTRTDVLESQGPIARGSILGFVVGAIPGAGAVLASFMSYGVEKAVSRRPETFGKGALPGLVGPETANNGASTGALVPLLTMGIPGSGSTAVLLTGFLMWGLQPGPLLMEQNPEFAWGLIASMYVGNVMLLLLNVFCIPLFANIARTPLTVIAPAVILLCVLGTYVVHGSLFEVGLMLAFGVLGLAMRIYGFSAAALVIALVLGGEAEHAFRQTMVISGGDLGIFLDRAPSRVILAVIAALLVALLVVALRKRRRAAEPASVDAAAPGD</sequence>
<feature type="domain" description="DUF112" evidence="2">
    <location>
        <begin position="22"/>
        <end position="442"/>
    </location>
</feature>
<dbReference type="EMBL" id="BAABJO010000014">
    <property type="protein sequence ID" value="GAA5125798.1"/>
    <property type="molecule type" value="Genomic_DNA"/>
</dbReference>
<proteinExistence type="predicted"/>
<feature type="transmembrane region" description="Helical" evidence="1">
    <location>
        <begin position="262"/>
        <end position="283"/>
    </location>
</feature>
<evidence type="ECO:0000256" key="1">
    <source>
        <dbReference type="SAM" id="Phobius"/>
    </source>
</evidence>
<name>A0ABP9NLC5_9PSEU</name>
<feature type="transmembrane region" description="Helical" evidence="1">
    <location>
        <begin position="392"/>
        <end position="411"/>
    </location>
</feature>
<dbReference type="InterPro" id="IPR002823">
    <property type="entry name" value="DUF112_TM"/>
</dbReference>
<dbReference type="PANTHER" id="PTHR35342:SF5">
    <property type="entry name" value="TRICARBOXYLIC TRANSPORT PROTEIN"/>
    <property type="match status" value="1"/>
</dbReference>
<feature type="transmembrane region" description="Helical" evidence="1">
    <location>
        <begin position="358"/>
        <end position="385"/>
    </location>
</feature>
<protein>
    <submittedName>
        <fullName evidence="3">Tripartite tricarboxylate transporter permease</fullName>
    </submittedName>
</protein>
<evidence type="ECO:0000313" key="4">
    <source>
        <dbReference type="Proteomes" id="UP001500804"/>
    </source>
</evidence>
<evidence type="ECO:0000313" key="3">
    <source>
        <dbReference type="EMBL" id="GAA5125798.1"/>
    </source>
</evidence>
<dbReference type="Proteomes" id="UP001500804">
    <property type="component" value="Unassembled WGS sequence"/>
</dbReference>
<keyword evidence="4" id="KW-1185">Reference proteome</keyword>
<dbReference type="RefSeq" id="WP_345606776.1">
    <property type="nucleotide sequence ID" value="NZ_BAABJO010000014.1"/>
</dbReference>
<feature type="transmembrane region" description="Helical" evidence="1">
    <location>
        <begin position="20"/>
        <end position="49"/>
    </location>
</feature>
<accession>A0ABP9NLC5</accession>
<keyword evidence="1" id="KW-1133">Transmembrane helix</keyword>
<feature type="transmembrane region" description="Helical" evidence="1">
    <location>
        <begin position="167"/>
        <end position="187"/>
    </location>
</feature>
<keyword evidence="1" id="KW-0812">Transmembrane</keyword>
<feature type="transmembrane region" description="Helical" evidence="1">
    <location>
        <begin position="142"/>
        <end position="161"/>
    </location>
</feature>
<feature type="transmembrane region" description="Helical" evidence="1">
    <location>
        <begin position="109"/>
        <end position="130"/>
    </location>
</feature>
<dbReference type="Pfam" id="PF01970">
    <property type="entry name" value="TctA"/>
    <property type="match status" value="1"/>
</dbReference>
<feature type="transmembrane region" description="Helical" evidence="1">
    <location>
        <begin position="475"/>
        <end position="493"/>
    </location>
</feature>
<dbReference type="PANTHER" id="PTHR35342">
    <property type="entry name" value="TRICARBOXYLIC TRANSPORT PROTEIN"/>
    <property type="match status" value="1"/>
</dbReference>
<gene>
    <name evidence="3" type="ORF">GCM10023320_40670</name>
</gene>
<feature type="transmembrane region" description="Helical" evidence="1">
    <location>
        <begin position="199"/>
        <end position="216"/>
    </location>
</feature>
<evidence type="ECO:0000259" key="2">
    <source>
        <dbReference type="Pfam" id="PF01970"/>
    </source>
</evidence>
<keyword evidence="1" id="KW-0472">Membrane</keyword>
<feature type="transmembrane region" description="Helical" evidence="1">
    <location>
        <begin position="322"/>
        <end position="346"/>
    </location>
</feature>
<organism evidence="3 4">
    <name type="scientific">Pseudonocardia adelaidensis</name>
    <dbReference type="NCBI Taxonomy" id="648754"/>
    <lineage>
        <taxon>Bacteria</taxon>
        <taxon>Bacillati</taxon>
        <taxon>Actinomycetota</taxon>
        <taxon>Actinomycetes</taxon>
        <taxon>Pseudonocardiales</taxon>
        <taxon>Pseudonocardiaceae</taxon>
        <taxon>Pseudonocardia</taxon>
    </lineage>
</organism>
<reference evidence="4" key="1">
    <citation type="journal article" date="2019" name="Int. J. Syst. Evol. Microbiol.">
        <title>The Global Catalogue of Microorganisms (GCM) 10K type strain sequencing project: providing services to taxonomists for standard genome sequencing and annotation.</title>
        <authorList>
            <consortium name="The Broad Institute Genomics Platform"/>
            <consortium name="The Broad Institute Genome Sequencing Center for Infectious Disease"/>
            <person name="Wu L."/>
            <person name="Ma J."/>
        </authorList>
    </citation>
    <scope>NUCLEOTIDE SEQUENCE [LARGE SCALE GENOMIC DNA]</scope>
    <source>
        <strain evidence="4">JCM 18302</strain>
    </source>
</reference>
<feature type="transmembrane region" description="Helical" evidence="1">
    <location>
        <begin position="417"/>
        <end position="446"/>
    </location>
</feature>